<dbReference type="NCBIfam" id="NF033788">
    <property type="entry name" value="HTH_metalloreg"/>
    <property type="match status" value="1"/>
</dbReference>
<dbReference type="GO" id="GO:0003700">
    <property type="term" value="F:DNA-binding transcription factor activity"/>
    <property type="evidence" value="ECO:0007669"/>
    <property type="project" value="InterPro"/>
</dbReference>
<dbReference type="KEGG" id="fgi:OP10G_3949"/>
<dbReference type="CDD" id="cd00090">
    <property type="entry name" value="HTH_ARSR"/>
    <property type="match status" value="1"/>
</dbReference>
<dbReference type="Proteomes" id="UP000027982">
    <property type="component" value="Chromosome"/>
</dbReference>
<dbReference type="InterPro" id="IPR036390">
    <property type="entry name" value="WH_DNA-bd_sf"/>
</dbReference>
<dbReference type="PROSITE" id="PS50987">
    <property type="entry name" value="HTH_ARSR_2"/>
    <property type="match status" value="1"/>
</dbReference>
<gene>
    <name evidence="2" type="ORF">OP10G_3949</name>
</gene>
<dbReference type="STRING" id="661478.OP10G_3949"/>
<dbReference type="OrthoDB" id="9815653at2"/>
<dbReference type="Gene3D" id="1.10.10.10">
    <property type="entry name" value="Winged helix-like DNA-binding domain superfamily/Winged helix DNA-binding domain"/>
    <property type="match status" value="1"/>
</dbReference>
<accession>A0A068NVB8</accession>
<evidence type="ECO:0000313" key="3">
    <source>
        <dbReference type="Proteomes" id="UP000027982"/>
    </source>
</evidence>
<dbReference type="SUPFAM" id="SSF46785">
    <property type="entry name" value="Winged helix' DNA-binding domain"/>
    <property type="match status" value="1"/>
</dbReference>
<dbReference type="SMART" id="SM00418">
    <property type="entry name" value="HTH_ARSR"/>
    <property type="match status" value="1"/>
</dbReference>
<dbReference type="HOGENOM" id="CLU_097806_0_3_0"/>
<dbReference type="InterPro" id="IPR011991">
    <property type="entry name" value="ArsR-like_HTH"/>
</dbReference>
<dbReference type="PANTHER" id="PTHR38600">
    <property type="entry name" value="TRANSCRIPTIONAL REGULATORY PROTEIN"/>
    <property type="match status" value="1"/>
</dbReference>
<name>A0A068NVB8_FIMGI</name>
<protein>
    <submittedName>
        <fullName evidence="2">Transcriptional regulator</fullName>
    </submittedName>
</protein>
<dbReference type="Pfam" id="PF12840">
    <property type="entry name" value="HTH_20"/>
    <property type="match status" value="1"/>
</dbReference>
<organism evidence="2 3">
    <name type="scientific">Fimbriimonas ginsengisoli Gsoil 348</name>
    <dbReference type="NCBI Taxonomy" id="661478"/>
    <lineage>
        <taxon>Bacteria</taxon>
        <taxon>Bacillati</taxon>
        <taxon>Armatimonadota</taxon>
        <taxon>Fimbriimonadia</taxon>
        <taxon>Fimbriimonadales</taxon>
        <taxon>Fimbriimonadaceae</taxon>
        <taxon>Fimbriimonas</taxon>
    </lineage>
</organism>
<dbReference type="PANTHER" id="PTHR38600:SF1">
    <property type="entry name" value="TRANSCRIPTIONAL REGULATORY PROTEIN"/>
    <property type="match status" value="1"/>
</dbReference>
<proteinExistence type="predicted"/>
<sequence length="108" mass="12565">MDAVFRALADSTRRELLDRLYREGGLTLGKLCEGMEMSRQAVSKHLAILKQANLVVVLPHGRERRHYLNPVPIYEIFERWIGKYDRSRLEALSDLRRALEGDSDERKV</sequence>
<dbReference type="AlphaFoldDB" id="A0A068NVB8"/>
<evidence type="ECO:0000259" key="1">
    <source>
        <dbReference type="PROSITE" id="PS50987"/>
    </source>
</evidence>
<dbReference type="RefSeq" id="WP_025228773.1">
    <property type="nucleotide sequence ID" value="NZ_CP007139.1"/>
</dbReference>
<dbReference type="eggNOG" id="COG0640">
    <property type="taxonomic scope" value="Bacteria"/>
</dbReference>
<evidence type="ECO:0000313" key="2">
    <source>
        <dbReference type="EMBL" id="AIE87317.1"/>
    </source>
</evidence>
<dbReference type="EMBL" id="CP007139">
    <property type="protein sequence ID" value="AIE87317.1"/>
    <property type="molecule type" value="Genomic_DNA"/>
</dbReference>
<reference evidence="2 3" key="1">
    <citation type="journal article" date="2014" name="PLoS ONE">
        <title>The first complete genome sequence of the class fimbriimonadia in the phylum armatimonadetes.</title>
        <authorList>
            <person name="Hu Z.Y."/>
            <person name="Wang Y.Z."/>
            <person name="Im W.T."/>
            <person name="Wang S.Y."/>
            <person name="Zhao G.P."/>
            <person name="Zheng H.J."/>
            <person name="Quan Z.X."/>
        </authorList>
    </citation>
    <scope>NUCLEOTIDE SEQUENCE [LARGE SCALE GENOMIC DNA]</scope>
    <source>
        <strain evidence="2">Gsoil 348</strain>
    </source>
</reference>
<dbReference type="InterPro" id="IPR036388">
    <property type="entry name" value="WH-like_DNA-bd_sf"/>
</dbReference>
<keyword evidence="3" id="KW-1185">Reference proteome</keyword>
<feature type="domain" description="HTH arsR-type" evidence="1">
    <location>
        <begin position="1"/>
        <end position="88"/>
    </location>
</feature>
<dbReference type="PRINTS" id="PR00778">
    <property type="entry name" value="HTHARSR"/>
</dbReference>
<dbReference type="InterPro" id="IPR001845">
    <property type="entry name" value="HTH_ArsR_DNA-bd_dom"/>
</dbReference>